<accession>A0ACB9PT38</accession>
<evidence type="ECO:0000313" key="1">
    <source>
        <dbReference type="EMBL" id="KAI4351868.1"/>
    </source>
</evidence>
<comment type="caution">
    <text evidence="1">The sequence shown here is derived from an EMBL/GenBank/DDBJ whole genome shotgun (WGS) entry which is preliminary data.</text>
</comment>
<organism evidence="1 2">
    <name type="scientific">Bauhinia variegata</name>
    <name type="common">Purple orchid tree</name>
    <name type="synonym">Phanera variegata</name>
    <dbReference type="NCBI Taxonomy" id="167791"/>
    <lineage>
        <taxon>Eukaryota</taxon>
        <taxon>Viridiplantae</taxon>
        <taxon>Streptophyta</taxon>
        <taxon>Embryophyta</taxon>
        <taxon>Tracheophyta</taxon>
        <taxon>Spermatophyta</taxon>
        <taxon>Magnoliopsida</taxon>
        <taxon>eudicotyledons</taxon>
        <taxon>Gunneridae</taxon>
        <taxon>Pentapetalae</taxon>
        <taxon>rosids</taxon>
        <taxon>fabids</taxon>
        <taxon>Fabales</taxon>
        <taxon>Fabaceae</taxon>
        <taxon>Cercidoideae</taxon>
        <taxon>Cercideae</taxon>
        <taxon>Bauhiniinae</taxon>
        <taxon>Bauhinia</taxon>
    </lineage>
</organism>
<sequence length="525" mass="60391">MLPLSDQASPESHPHRKLRTPEALDGKNSFSAFTAVLQPLFSPQNPRSWILLTVIFIQIFLLCNLRNFPTSFSLRSHVRHNFPTPSAVNCAVEQEPAENGTIVPTTFQQGIVDQPEIQNSSNQDECESGKVFVYDLPRTFNQEILENCDSLNPWSSSCDALVNDGFGRISNGLDGLVPENLAPAWYWTDQFVSEIIFHNRMLNHKCRVLEPESATAFYIPFYAGLAVGKYLWSNSSARERDRHCKMMLEWVHNQPSYKRSNGWDHFITMGRITWDFRRSKDEDWGSSCIYMPGMRNISRLLIERNSWDYFDIGVPYPTGFHPRSDSDVVQWRSFVRERKRNTLFCFAGAPRRAFKKDFRGVLLNQCRDASGSCRLVNCTGGRCSNGTSAILETFLDSDFCLQPRGDSFTRRSIFDCMVAGSIPVFFWKRTAYAQYEWFLPSEPGSYSVYIDRNKVKNGTSIKAVLESYSKEEVRKMREKVIEFIPKFVYAKPQDGLESINDAFDVATEGVLRRFKEQEEEGFSKW</sequence>
<keyword evidence="2" id="KW-1185">Reference proteome</keyword>
<gene>
    <name evidence="1" type="ORF">L6164_006173</name>
</gene>
<protein>
    <submittedName>
        <fullName evidence="1">Uncharacterized protein</fullName>
    </submittedName>
</protein>
<reference evidence="1 2" key="1">
    <citation type="journal article" date="2022" name="DNA Res.">
        <title>Chromosomal-level genome assembly of the orchid tree Bauhinia variegata (Leguminosae; Cercidoideae) supports the allotetraploid origin hypothesis of Bauhinia.</title>
        <authorList>
            <person name="Zhong Y."/>
            <person name="Chen Y."/>
            <person name="Zheng D."/>
            <person name="Pang J."/>
            <person name="Liu Y."/>
            <person name="Luo S."/>
            <person name="Meng S."/>
            <person name="Qian L."/>
            <person name="Wei D."/>
            <person name="Dai S."/>
            <person name="Zhou R."/>
        </authorList>
    </citation>
    <scope>NUCLEOTIDE SEQUENCE [LARGE SCALE GENOMIC DNA]</scope>
    <source>
        <strain evidence="1">BV-YZ2020</strain>
    </source>
</reference>
<proteinExistence type="predicted"/>
<dbReference type="Proteomes" id="UP000828941">
    <property type="component" value="Chromosome 3"/>
</dbReference>
<name>A0ACB9PT38_BAUVA</name>
<evidence type="ECO:0000313" key="2">
    <source>
        <dbReference type="Proteomes" id="UP000828941"/>
    </source>
</evidence>
<dbReference type="EMBL" id="CM039428">
    <property type="protein sequence ID" value="KAI4351868.1"/>
    <property type="molecule type" value="Genomic_DNA"/>
</dbReference>